<reference evidence="2" key="1">
    <citation type="submission" date="2023-10" db="EMBL/GenBank/DDBJ databases">
        <authorList>
            <person name="Chen Y."/>
            <person name="Shah S."/>
            <person name="Dougan E. K."/>
            <person name="Thang M."/>
            <person name="Chan C."/>
        </authorList>
    </citation>
    <scope>NUCLEOTIDE SEQUENCE [LARGE SCALE GENOMIC DNA]</scope>
</reference>
<organism evidence="2 3">
    <name type="scientific">Prorocentrum cordatum</name>
    <dbReference type="NCBI Taxonomy" id="2364126"/>
    <lineage>
        <taxon>Eukaryota</taxon>
        <taxon>Sar</taxon>
        <taxon>Alveolata</taxon>
        <taxon>Dinophyceae</taxon>
        <taxon>Prorocentrales</taxon>
        <taxon>Prorocentraceae</taxon>
        <taxon>Prorocentrum</taxon>
    </lineage>
</organism>
<feature type="compositionally biased region" description="Basic residues" evidence="1">
    <location>
        <begin position="250"/>
        <end position="260"/>
    </location>
</feature>
<evidence type="ECO:0000313" key="3">
    <source>
        <dbReference type="Proteomes" id="UP001189429"/>
    </source>
</evidence>
<evidence type="ECO:0000313" key="2">
    <source>
        <dbReference type="EMBL" id="CAK0885046.1"/>
    </source>
</evidence>
<evidence type="ECO:0000256" key="1">
    <source>
        <dbReference type="SAM" id="MobiDB-lite"/>
    </source>
</evidence>
<keyword evidence="3" id="KW-1185">Reference proteome</keyword>
<accession>A0ABN9WF83</accession>
<feature type="non-terminal residue" evidence="2">
    <location>
        <position position="1"/>
    </location>
</feature>
<dbReference type="EMBL" id="CAUYUJ010018617">
    <property type="protein sequence ID" value="CAK0885046.1"/>
    <property type="molecule type" value="Genomic_DNA"/>
</dbReference>
<dbReference type="Proteomes" id="UP001189429">
    <property type="component" value="Unassembled WGS sequence"/>
</dbReference>
<feature type="region of interest" description="Disordered" evidence="1">
    <location>
        <begin position="1"/>
        <end position="37"/>
    </location>
</feature>
<feature type="compositionally biased region" description="Low complexity" evidence="1">
    <location>
        <begin position="21"/>
        <end position="33"/>
    </location>
</feature>
<feature type="region of interest" description="Disordered" evidence="1">
    <location>
        <begin position="250"/>
        <end position="277"/>
    </location>
</feature>
<sequence>DKKARLSSPLHEMDGIGDDVGASAAPGPGAEAASDIDETARELFSESAKQVDCTIALISDARSLQDGVARIETNFDNLNSEVDARFGAVESEMQAQKIQMEELHAALSRGASRASSVSEAVKPDSYNDIEAELIAKADRDRAIPKIRDSGHEWNGTRMWAKIDRPFEERLPESFAFSVKKVLVEWGWSRSALYVDRDSAVLYLGTDMVLSSSVSGDKFEVDFVDGWKEYLQAPELDDAFTKAQEKLTKKVQLKGKGKGKGKGQEKGKSKSKASSGTA</sequence>
<proteinExistence type="predicted"/>
<gene>
    <name evidence="2" type="ORF">PCOR1329_LOCUS66775</name>
</gene>
<comment type="caution">
    <text evidence="2">The sequence shown here is derived from an EMBL/GenBank/DDBJ whole genome shotgun (WGS) entry which is preliminary data.</text>
</comment>
<protein>
    <submittedName>
        <fullName evidence="2">Uncharacterized protein</fullName>
    </submittedName>
</protein>
<name>A0ABN9WF83_9DINO</name>